<comment type="similarity">
    <text evidence="2">Belongs to the bacterial solute-binding protein 8 family.</text>
</comment>
<dbReference type="Proteomes" id="UP000580718">
    <property type="component" value="Unassembled WGS sequence"/>
</dbReference>
<dbReference type="PROSITE" id="PS50983">
    <property type="entry name" value="FE_B12_PBP"/>
    <property type="match status" value="1"/>
</dbReference>
<dbReference type="EMBL" id="JACIBU010000001">
    <property type="protein sequence ID" value="MBB3677557.1"/>
    <property type="molecule type" value="Genomic_DNA"/>
</dbReference>
<feature type="domain" description="Fe/B12 periplasmic-binding" evidence="5">
    <location>
        <begin position="62"/>
        <end position="336"/>
    </location>
</feature>
<protein>
    <submittedName>
        <fullName evidence="6">Iron complex transport system substrate-binding protein</fullName>
    </submittedName>
</protein>
<dbReference type="AlphaFoldDB" id="A0A839Y550"/>
<dbReference type="SUPFAM" id="SSF53807">
    <property type="entry name" value="Helical backbone' metal receptor"/>
    <property type="match status" value="1"/>
</dbReference>
<comment type="caution">
    <text evidence="6">The sequence shown here is derived from an EMBL/GenBank/DDBJ whole genome shotgun (WGS) entry which is preliminary data.</text>
</comment>
<dbReference type="RefSeq" id="WP_220036045.1">
    <property type="nucleotide sequence ID" value="NZ_JACIBU010000001.1"/>
</dbReference>
<evidence type="ECO:0000313" key="6">
    <source>
        <dbReference type="EMBL" id="MBB3677557.1"/>
    </source>
</evidence>
<dbReference type="PANTHER" id="PTHR30532">
    <property type="entry name" value="IRON III DICITRATE-BINDING PERIPLASMIC PROTEIN"/>
    <property type="match status" value="1"/>
</dbReference>
<evidence type="ECO:0000259" key="5">
    <source>
        <dbReference type="PROSITE" id="PS50983"/>
    </source>
</evidence>
<dbReference type="Gene3D" id="3.40.50.1980">
    <property type="entry name" value="Nitrogenase molybdenum iron protein domain"/>
    <property type="match status" value="2"/>
</dbReference>
<dbReference type="InterPro" id="IPR002491">
    <property type="entry name" value="ABC_transptr_periplasmic_BD"/>
</dbReference>
<evidence type="ECO:0000256" key="1">
    <source>
        <dbReference type="ARBA" id="ARBA00004196"/>
    </source>
</evidence>
<evidence type="ECO:0000256" key="4">
    <source>
        <dbReference type="ARBA" id="ARBA00022729"/>
    </source>
</evidence>
<reference evidence="6 7" key="1">
    <citation type="submission" date="2020-08" db="EMBL/GenBank/DDBJ databases">
        <title>Sequencing the genomes of 1000 actinobacteria strains.</title>
        <authorList>
            <person name="Klenk H.-P."/>
        </authorList>
    </citation>
    <scope>NUCLEOTIDE SEQUENCE [LARGE SCALE GENOMIC DNA]</scope>
    <source>
        <strain evidence="6 7">DSM 16678</strain>
    </source>
</reference>
<dbReference type="GO" id="GO:0030288">
    <property type="term" value="C:outer membrane-bounded periplasmic space"/>
    <property type="evidence" value="ECO:0007669"/>
    <property type="project" value="TreeGrafter"/>
</dbReference>
<dbReference type="CDD" id="cd01146">
    <property type="entry name" value="FhuD"/>
    <property type="match status" value="1"/>
</dbReference>
<dbReference type="PROSITE" id="PS51257">
    <property type="entry name" value="PROKAR_LIPOPROTEIN"/>
    <property type="match status" value="1"/>
</dbReference>
<dbReference type="Pfam" id="PF01497">
    <property type="entry name" value="Peripla_BP_2"/>
    <property type="match status" value="1"/>
</dbReference>
<name>A0A839Y550_9ACTN</name>
<gene>
    <name evidence="6" type="ORF">FHX36_003292</name>
</gene>
<dbReference type="PANTHER" id="PTHR30532:SF24">
    <property type="entry name" value="FERRIC ENTEROBACTIN-BINDING PERIPLASMIC PROTEIN FEPB"/>
    <property type="match status" value="1"/>
</dbReference>
<keyword evidence="4" id="KW-0732">Signal</keyword>
<organism evidence="6 7">
    <name type="scientific">Modestobacter versicolor</name>
    <dbReference type="NCBI Taxonomy" id="429133"/>
    <lineage>
        <taxon>Bacteria</taxon>
        <taxon>Bacillati</taxon>
        <taxon>Actinomycetota</taxon>
        <taxon>Actinomycetes</taxon>
        <taxon>Geodermatophilales</taxon>
        <taxon>Geodermatophilaceae</taxon>
        <taxon>Modestobacter</taxon>
    </lineage>
</organism>
<accession>A0A839Y550</accession>
<evidence type="ECO:0000256" key="2">
    <source>
        <dbReference type="ARBA" id="ARBA00008814"/>
    </source>
</evidence>
<sequence>MPYRPALRGAALLATALVITSCGSDPDGDTADAATSGGSSDAFPVTIEHTFGETTIEQEPEKVVTWGFGSTDAALALGVVPVAIPFQAYGGDDEGLLPWIAEELDELGVETPTVLPEGDEVPFEAIAAADPDVILANYSGITAEDYETLSQIAPVVAYPGEAWTTPWRDVVTTVGQALGKEQEAAELVADTEQTIADAAAEHPELQGKTVAAVWDTAGTFYVYEAADPRVEFLTDLGLEVAPSVEQLSTGESTFYYTLSYEQVAGLTSDVLLSYASTQEEADAFAAQPYAQTMPQVATGHHAVLVGDELIAAVSPPTVLSMTWGLDEYLTALSAAA</sequence>
<evidence type="ECO:0000313" key="7">
    <source>
        <dbReference type="Proteomes" id="UP000580718"/>
    </source>
</evidence>
<comment type="subcellular location">
    <subcellularLocation>
        <location evidence="1">Cell envelope</location>
    </subcellularLocation>
</comment>
<evidence type="ECO:0000256" key="3">
    <source>
        <dbReference type="ARBA" id="ARBA00022448"/>
    </source>
</evidence>
<proteinExistence type="inferred from homology"/>
<dbReference type="GO" id="GO:1901678">
    <property type="term" value="P:iron coordination entity transport"/>
    <property type="evidence" value="ECO:0007669"/>
    <property type="project" value="UniProtKB-ARBA"/>
</dbReference>
<dbReference type="InterPro" id="IPR051313">
    <property type="entry name" value="Bact_iron-sidero_bind"/>
</dbReference>
<keyword evidence="3" id="KW-0813">Transport</keyword>